<dbReference type="AlphaFoldDB" id="A0A4Y2IXB5"/>
<evidence type="ECO:0000313" key="2">
    <source>
        <dbReference type="Proteomes" id="UP000499080"/>
    </source>
</evidence>
<keyword evidence="2" id="KW-1185">Reference proteome</keyword>
<dbReference type="EMBL" id="BGPR01002997">
    <property type="protein sequence ID" value="GBM82250.1"/>
    <property type="molecule type" value="Genomic_DNA"/>
</dbReference>
<evidence type="ECO:0000313" key="1">
    <source>
        <dbReference type="EMBL" id="GBM82250.1"/>
    </source>
</evidence>
<dbReference type="Proteomes" id="UP000499080">
    <property type="component" value="Unassembled WGS sequence"/>
</dbReference>
<accession>A0A4Y2IXB5</accession>
<proteinExistence type="predicted"/>
<name>A0A4Y2IXB5_ARAVE</name>
<organism evidence="1 2">
    <name type="scientific">Araneus ventricosus</name>
    <name type="common">Orbweaver spider</name>
    <name type="synonym">Epeira ventricosa</name>
    <dbReference type="NCBI Taxonomy" id="182803"/>
    <lineage>
        <taxon>Eukaryota</taxon>
        <taxon>Metazoa</taxon>
        <taxon>Ecdysozoa</taxon>
        <taxon>Arthropoda</taxon>
        <taxon>Chelicerata</taxon>
        <taxon>Arachnida</taxon>
        <taxon>Araneae</taxon>
        <taxon>Araneomorphae</taxon>
        <taxon>Entelegynae</taxon>
        <taxon>Araneoidea</taxon>
        <taxon>Araneidae</taxon>
        <taxon>Araneus</taxon>
    </lineage>
</organism>
<protein>
    <submittedName>
        <fullName evidence="1">Uncharacterized protein</fullName>
    </submittedName>
</protein>
<reference evidence="1 2" key="1">
    <citation type="journal article" date="2019" name="Sci. Rep.">
        <title>Orb-weaving spider Araneus ventricosus genome elucidates the spidroin gene catalogue.</title>
        <authorList>
            <person name="Kono N."/>
            <person name="Nakamura H."/>
            <person name="Ohtoshi R."/>
            <person name="Moran D.A.P."/>
            <person name="Shinohara A."/>
            <person name="Yoshida Y."/>
            <person name="Fujiwara M."/>
            <person name="Mori M."/>
            <person name="Tomita M."/>
            <person name="Arakawa K."/>
        </authorList>
    </citation>
    <scope>NUCLEOTIDE SEQUENCE [LARGE SCALE GENOMIC DNA]</scope>
</reference>
<comment type="caution">
    <text evidence="1">The sequence shown here is derived from an EMBL/GenBank/DDBJ whole genome shotgun (WGS) entry which is preliminary data.</text>
</comment>
<sequence>MSNFILLHHPSLDPSDVGMRSRRICKGPLASLEDTLIVEILRTNPTRTVVHALTARRAPVVDIHATYLESLPTIKDSALSPFVAVSQHLINSPI</sequence>
<gene>
    <name evidence="1" type="ORF">AVEN_216084_1</name>
</gene>